<comment type="caution">
    <text evidence="4">The sequence shown here is derived from an EMBL/GenBank/DDBJ whole genome shotgun (WGS) entry which is preliminary data.</text>
</comment>
<feature type="compositionally biased region" description="Low complexity" evidence="2">
    <location>
        <begin position="332"/>
        <end position="342"/>
    </location>
</feature>
<feature type="region of interest" description="Disordered" evidence="2">
    <location>
        <begin position="388"/>
        <end position="410"/>
    </location>
</feature>
<name>A0A9P6FJA3_9FUNG</name>
<dbReference type="InterPro" id="IPR001878">
    <property type="entry name" value="Znf_CCHC"/>
</dbReference>
<proteinExistence type="predicted"/>
<reference evidence="4" key="1">
    <citation type="journal article" date="2020" name="Fungal Divers.">
        <title>Resolving the Mortierellaceae phylogeny through synthesis of multi-gene phylogenetics and phylogenomics.</title>
        <authorList>
            <person name="Vandepol N."/>
            <person name="Liber J."/>
            <person name="Desiro A."/>
            <person name="Na H."/>
            <person name="Kennedy M."/>
            <person name="Barry K."/>
            <person name="Grigoriev I.V."/>
            <person name="Miller A.N."/>
            <person name="O'Donnell K."/>
            <person name="Stajich J.E."/>
            <person name="Bonito G."/>
        </authorList>
    </citation>
    <scope>NUCLEOTIDE SEQUENCE</scope>
    <source>
        <strain evidence="4">KOD1015</strain>
    </source>
</reference>
<dbReference type="GO" id="GO:0008270">
    <property type="term" value="F:zinc ion binding"/>
    <property type="evidence" value="ECO:0007669"/>
    <property type="project" value="UniProtKB-KW"/>
</dbReference>
<dbReference type="PROSITE" id="PS50158">
    <property type="entry name" value="ZF_CCHC"/>
    <property type="match status" value="1"/>
</dbReference>
<feature type="compositionally biased region" description="Polar residues" evidence="2">
    <location>
        <begin position="398"/>
        <end position="410"/>
    </location>
</feature>
<keyword evidence="1" id="KW-0862">Zinc</keyword>
<sequence length="410" mass="45137">HNSHTPDFGGGVQVDVDVDMAGDKMVPDSREGSVGSNPSHEALLALLQGARERATDAMIAAHQALKEKSADLTVLVAFSTAAQQALEDARREAVRAGALPPDQQPGPPATSKKDVSKLSLSPQERKALTLYEKGQECDDFLESLRPTLPTGEWMDEQDMPVKLVRSVWGHVVSKCGADAASLRREFQRAKSWSAAEKAFREWAHKDTPFEPTEALLACVWKADESFARYNLNFRDAANRCGQIDETAQRPLPEAVRRRRIHLAHLYLRCVPPEWSFAELMANPMEPPSLEELTTLGEALSKSDSRVGRSCHFRRMPKVNIAYEACLEAPKPATTSAPATRTVPTPPPQVIGVKRPHPEGDGRPGQFKSRITCHRCGNRGHYANECAKASVEPSFKRTAPSNDPQFGKTNH</sequence>
<keyword evidence="5" id="KW-1185">Reference proteome</keyword>
<evidence type="ECO:0000259" key="3">
    <source>
        <dbReference type="PROSITE" id="PS50158"/>
    </source>
</evidence>
<dbReference type="EMBL" id="JAABOA010006013">
    <property type="protein sequence ID" value="KAF9571292.1"/>
    <property type="molecule type" value="Genomic_DNA"/>
</dbReference>
<feature type="region of interest" description="Disordered" evidence="2">
    <location>
        <begin position="332"/>
        <end position="367"/>
    </location>
</feature>
<evidence type="ECO:0000256" key="1">
    <source>
        <dbReference type="PROSITE-ProRule" id="PRU00047"/>
    </source>
</evidence>
<accession>A0A9P6FJA3</accession>
<feature type="non-terminal residue" evidence="4">
    <location>
        <position position="1"/>
    </location>
</feature>
<dbReference type="Pfam" id="PF00098">
    <property type="entry name" value="zf-CCHC"/>
    <property type="match status" value="1"/>
</dbReference>
<gene>
    <name evidence="4" type="ORF">BGW38_008657</name>
</gene>
<evidence type="ECO:0000256" key="2">
    <source>
        <dbReference type="SAM" id="MobiDB-lite"/>
    </source>
</evidence>
<dbReference type="InterPro" id="IPR036875">
    <property type="entry name" value="Znf_CCHC_sf"/>
</dbReference>
<protein>
    <recommendedName>
        <fullName evidence="3">CCHC-type domain-containing protein</fullName>
    </recommendedName>
</protein>
<dbReference type="GO" id="GO:0003676">
    <property type="term" value="F:nucleic acid binding"/>
    <property type="evidence" value="ECO:0007669"/>
    <property type="project" value="InterPro"/>
</dbReference>
<evidence type="ECO:0000313" key="4">
    <source>
        <dbReference type="EMBL" id="KAF9571292.1"/>
    </source>
</evidence>
<feature type="domain" description="CCHC-type" evidence="3">
    <location>
        <begin position="372"/>
        <end position="385"/>
    </location>
</feature>
<dbReference type="AlphaFoldDB" id="A0A9P6FJA3"/>
<dbReference type="SUPFAM" id="SSF57756">
    <property type="entry name" value="Retrovirus zinc finger-like domains"/>
    <property type="match status" value="1"/>
</dbReference>
<evidence type="ECO:0000313" key="5">
    <source>
        <dbReference type="Proteomes" id="UP000780801"/>
    </source>
</evidence>
<feature type="non-terminal residue" evidence="4">
    <location>
        <position position="410"/>
    </location>
</feature>
<organism evidence="4 5">
    <name type="scientific">Lunasporangiospora selenospora</name>
    <dbReference type="NCBI Taxonomy" id="979761"/>
    <lineage>
        <taxon>Eukaryota</taxon>
        <taxon>Fungi</taxon>
        <taxon>Fungi incertae sedis</taxon>
        <taxon>Mucoromycota</taxon>
        <taxon>Mortierellomycotina</taxon>
        <taxon>Mortierellomycetes</taxon>
        <taxon>Mortierellales</taxon>
        <taxon>Mortierellaceae</taxon>
        <taxon>Lunasporangiospora</taxon>
    </lineage>
</organism>
<dbReference type="Proteomes" id="UP000780801">
    <property type="component" value="Unassembled WGS sequence"/>
</dbReference>
<keyword evidence="1" id="KW-0863">Zinc-finger</keyword>
<keyword evidence="1" id="KW-0479">Metal-binding</keyword>
<feature type="region of interest" description="Disordered" evidence="2">
    <location>
        <begin position="92"/>
        <end position="119"/>
    </location>
</feature>